<evidence type="ECO:0000313" key="3">
    <source>
        <dbReference type="Proteomes" id="UP000672602"/>
    </source>
</evidence>
<reference evidence="2" key="1">
    <citation type="submission" date="2021-04" db="EMBL/GenBank/DDBJ databases">
        <authorList>
            <person name="Zhang D.-C."/>
        </authorList>
    </citation>
    <scope>NUCLEOTIDE SEQUENCE</scope>
    <source>
        <strain evidence="2">CGMCC 1.15697</strain>
    </source>
</reference>
<dbReference type="SUPFAM" id="SSF50475">
    <property type="entry name" value="FMN-binding split barrel"/>
    <property type="match status" value="1"/>
</dbReference>
<dbReference type="PANTHER" id="PTHR43812">
    <property type="entry name" value="BLR2425 PROTEIN"/>
    <property type="match status" value="1"/>
</dbReference>
<dbReference type="GO" id="GO:0016646">
    <property type="term" value="F:oxidoreductase activity, acting on the CH-NH group of donors, NAD or NADP as acceptor"/>
    <property type="evidence" value="ECO:0007669"/>
    <property type="project" value="UniProtKB-ARBA"/>
</dbReference>
<evidence type="ECO:0000313" key="2">
    <source>
        <dbReference type="EMBL" id="MBP5858453.1"/>
    </source>
</evidence>
<protein>
    <submittedName>
        <fullName evidence="2">Flavin reductase family protein</fullName>
    </submittedName>
</protein>
<dbReference type="Pfam" id="PF01613">
    <property type="entry name" value="Flavin_Reduct"/>
    <property type="match status" value="1"/>
</dbReference>
<sequence length="200" mass="21605">MFFEPGHHRAAGLPHNPFKALILPRPIGWISSVDAGGTVNLAPFSFFNAVSEDPPILLFSANRKEGGARKDTLANIEATGEFVANIATHALRDAVKRSGEAVDPEIDEFALSGLTPMPSERVAPPRVREAPAHMECVLERLVDMPPGADGRHCTLVLGRVVGIHVDPAVLADGLVDVRRLQPLSRLGYREYASTLDAFEV</sequence>
<dbReference type="InterPro" id="IPR002563">
    <property type="entry name" value="Flavin_Rdtase-like_dom"/>
</dbReference>
<organism evidence="2 3">
    <name type="scientific">Marivibrio halodurans</name>
    <dbReference type="NCBI Taxonomy" id="2039722"/>
    <lineage>
        <taxon>Bacteria</taxon>
        <taxon>Pseudomonadati</taxon>
        <taxon>Pseudomonadota</taxon>
        <taxon>Alphaproteobacteria</taxon>
        <taxon>Rhodospirillales</taxon>
        <taxon>Rhodospirillaceae</taxon>
        <taxon>Marivibrio</taxon>
    </lineage>
</organism>
<dbReference type="PANTHER" id="PTHR43812:SF2">
    <property type="entry name" value="FLAVIN REDUCTASE LIKE DOMAIN-CONTAINING PROTEIN"/>
    <property type="match status" value="1"/>
</dbReference>
<proteinExistence type="predicted"/>
<feature type="domain" description="Flavin reductase like" evidence="1">
    <location>
        <begin position="20"/>
        <end position="181"/>
    </location>
</feature>
<dbReference type="Gene3D" id="2.30.110.10">
    <property type="entry name" value="Electron Transport, Fmn-binding Protein, Chain A"/>
    <property type="match status" value="1"/>
</dbReference>
<name>A0A8J7SP73_9PROT</name>
<dbReference type="GO" id="GO:0010181">
    <property type="term" value="F:FMN binding"/>
    <property type="evidence" value="ECO:0007669"/>
    <property type="project" value="InterPro"/>
</dbReference>
<dbReference type="InterPro" id="IPR012349">
    <property type="entry name" value="Split_barrel_FMN-bd"/>
</dbReference>
<accession>A0A8J7SP73</accession>
<gene>
    <name evidence="2" type="ORF">KAJ83_15640</name>
</gene>
<dbReference type="AlphaFoldDB" id="A0A8J7SP73"/>
<keyword evidence="3" id="KW-1185">Reference proteome</keyword>
<dbReference type="Proteomes" id="UP000672602">
    <property type="component" value="Unassembled WGS sequence"/>
</dbReference>
<dbReference type="EMBL" id="JAGMWN010000008">
    <property type="protein sequence ID" value="MBP5858453.1"/>
    <property type="molecule type" value="Genomic_DNA"/>
</dbReference>
<dbReference type="RefSeq" id="WP_210683041.1">
    <property type="nucleotide sequence ID" value="NZ_JAGMWN010000008.1"/>
</dbReference>
<evidence type="ECO:0000259" key="1">
    <source>
        <dbReference type="SMART" id="SM00903"/>
    </source>
</evidence>
<comment type="caution">
    <text evidence="2">The sequence shown here is derived from an EMBL/GenBank/DDBJ whole genome shotgun (WGS) entry which is preliminary data.</text>
</comment>
<dbReference type="SMART" id="SM00903">
    <property type="entry name" value="Flavin_Reduct"/>
    <property type="match status" value="1"/>
</dbReference>